<dbReference type="InterPro" id="IPR048068">
    <property type="entry name" value="LarA-like"/>
</dbReference>
<dbReference type="NCBIfam" id="NF033504">
    <property type="entry name" value="Ni_dep_LarA"/>
    <property type="match status" value="1"/>
</dbReference>
<dbReference type="InterPro" id="IPR018657">
    <property type="entry name" value="LarA-like_N"/>
</dbReference>
<dbReference type="Gene3D" id="3.90.226.30">
    <property type="match status" value="1"/>
</dbReference>
<feature type="domain" description="Lactate racemase C-terminal" evidence="2">
    <location>
        <begin position="269"/>
        <end position="409"/>
    </location>
</feature>
<dbReference type="Gene3D" id="3.40.50.11440">
    <property type="match status" value="1"/>
</dbReference>
<feature type="domain" description="LarA-like N-terminal" evidence="1">
    <location>
        <begin position="9"/>
        <end position="203"/>
    </location>
</feature>
<keyword evidence="4" id="KW-1185">Reference proteome</keyword>
<dbReference type="RefSeq" id="WP_143332604.1">
    <property type="nucleotide sequence ID" value="NZ_AP019697.1"/>
</dbReference>
<evidence type="ECO:0000313" key="3">
    <source>
        <dbReference type="EMBL" id="BBK25341.1"/>
    </source>
</evidence>
<dbReference type="InterPro" id="IPR047926">
    <property type="entry name" value="Ni_dep_LarA"/>
</dbReference>
<evidence type="ECO:0000259" key="1">
    <source>
        <dbReference type="Pfam" id="PF09861"/>
    </source>
</evidence>
<dbReference type="GeneID" id="92716503"/>
<sequence length="415" mass="46218">MEFKIKYFKDYVPFHVGDEHHPIELNPRECPGVESEEAEVRRALENPIDSPKLREIVHPGEKIVIVTSDVTRPMPSWVVVPCVLDELEKAGVEDKDVTVVFGLGSHRKQTEEEMKRLVGEDVYNRVKCIDSDPDDVEHMGYCKNGTPVDIFRTVADADRRILLGNVEYHYFAGYSGGMKAIMPGVSSRAAIQANHKNMISPDSYAGHLEGNPVRDDIEEVYDFCPVDFIVNVALDDHKKIAFAAAGHHVTAHREACKFLDSIYKIKIDKPADVVIVSTGGYPKDINLYQAQKSIDNVKHAVREGGIMVLAASCKEGYGSDVFGRWIQQYDTPDERIAAIHEHFELGGHKSAALALVQKKCDIYMVTDMDDAMVTKANMTPFHDLQEAVDAALNRMGKDCSVYVVPIGGSTLPMED</sequence>
<dbReference type="Pfam" id="PF21113">
    <property type="entry name" value="LarA_C"/>
    <property type="match status" value="1"/>
</dbReference>
<dbReference type="AlphaFoldDB" id="A0A8D5A2X7"/>
<accession>A0A8D5A2X7</accession>
<dbReference type="KEGG" id="dho:Dia5BBH33_12760"/>
<dbReference type="EMBL" id="AP019697">
    <property type="protein sequence ID" value="BBK25341.1"/>
    <property type="molecule type" value="Genomic_DNA"/>
</dbReference>
<dbReference type="InterPro" id="IPR043166">
    <property type="entry name" value="LarA-like_C"/>
</dbReference>
<dbReference type="Pfam" id="PF09861">
    <property type="entry name" value="Lar_N"/>
    <property type="match status" value="1"/>
</dbReference>
<name>A0A8D5A2X7_9FIRM</name>
<gene>
    <name evidence="3" type="ORF">Dia5BBH33_12760</name>
</gene>
<proteinExistence type="predicted"/>
<evidence type="ECO:0000259" key="2">
    <source>
        <dbReference type="Pfam" id="PF21113"/>
    </source>
</evidence>
<evidence type="ECO:0000313" key="4">
    <source>
        <dbReference type="Proteomes" id="UP000320585"/>
    </source>
</evidence>
<reference evidence="4" key="1">
    <citation type="submission" date="2019-05" db="EMBL/GenBank/DDBJ databases">
        <title>Complete genome sequencing of Dialister sp. strain 5BBH33.</title>
        <authorList>
            <person name="Sakamoto M."/>
            <person name="Murakami T."/>
            <person name="Mori H."/>
        </authorList>
    </citation>
    <scope>NUCLEOTIDE SEQUENCE [LARGE SCALE GENOMIC DNA]</scope>
    <source>
        <strain evidence="4">5BBH33</strain>
    </source>
</reference>
<dbReference type="OrthoDB" id="9770545at2"/>
<protein>
    <submittedName>
        <fullName evidence="3">Transcriptional regulator</fullName>
    </submittedName>
</protein>
<dbReference type="InterPro" id="IPR048520">
    <property type="entry name" value="LarA_C"/>
</dbReference>
<dbReference type="Proteomes" id="UP000320585">
    <property type="component" value="Chromosome"/>
</dbReference>
<organism evidence="3 4">
    <name type="scientific">Dialister hominis</name>
    <dbReference type="NCBI Taxonomy" id="2582419"/>
    <lineage>
        <taxon>Bacteria</taxon>
        <taxon>Bacillati</taxon>
        <taxon>Bacillota</taxon>
        <taxon>Negativicutes</taxon>
        <taxon>Veillonellales</taxon>
        <taxon>Veillonellaceae</taxon>
        <taxon>Dialister</taxon>
    </lineage>
</organism>
<dbReference type="PANTHER" id="PTHR33171:SF17">
    <property type="entry name" value="LARA-LIKE N-TERMINAL DOMAIN-CONTAINING PROTEIN"/>
    <property type="match status" value="1"/>
</dbReference>
<dbReference type="GO" id="GO:0050043">
    <property type="term" value="F:lactate racemase activity"/>
    <property type="evidence" value="ECO:0007669"/>
    <property type="project" value="InterPro"/>
</dbReference>
<dbReference type="PANTHER" id="PTHR33171">
    <property type="entry name" value="LAR_N DOMAIN-CONTAINING PROTEIN"/>
    <property type="match status" value="1"/>
</dbReference>